<keyword evidence="7" id="KW-0131">Cell cycle</keyword>
<keyword evidence="5 8" id="KW-1133">Transmembrane helix</keyword>
<dbReference type="Gene3D" id="3.10.20.310">
    <property type="entry name" value="membrane protein fhac"/>
    <property type="match status" value="1"/>
</dbReference>
<protein>
    <submittedName>
        <fullName evidence="10">Unannotated protein</fullName>
    </submittedName>
</protein>
<keyword evidence="4 8" id="KW-0812">Transmembrane</keyword>
<dbReference type="InterPro" id="IPR005548">
    <property type="entry name" value="Cell_div_FtsQ/DivIB_C"/>
</dbReference>
<organism evidence="10">
    <name type="scientific">freshwater metagenome</name>
    <dbReference type="NCBI Taxonomy" id="449393"/>
    <lineage>
        <taxon>unclassified sequences</taxon>
        <taxon>metagenomes</taxon>
        <taxon>ecological metagenomes</taxon>
    </lineage>
</organism>
<name>A0A6J6BJW0_9ZZZZ</name>
<dbReference type="InterPro" id="IPR013685">
    <property type="entry name" value="POTRA_FtsQ_type"/>
</dbReference>
<dbReference type="Pfam" id="PF08478">
    <property type="entry name" value="POTRA_1"/>
    <property type="match status" value="1"/>
</dbReference>
<dbReference type="InterPro" id="IPR034746">
    <property type="entry name" value="POTRA"/>
</dbReference>
<sequence>MRKPQRFSVVVVAVVLVFSSLVYLFAWSPVFTVTKIEVTGAPTSDSRDAITRSSEIVIGEKLARIEPRSVEVRLKSFTWVKEVHISRNWIDGHVHVSVIPRTPKAIFNGKTLDLTGQVFELPGFTGADLPNVIASKASDGVQAISLFTSLPRTFNQEIISLTAISDSNFTMKVRHENRVLKVKWGANEKNDLKIQVFNALLKAKENKRVTTIDLSAPHAPIVK</sequence>
<evidence type="ECO:0000256" key="1">
    <source>
        <dbReference type="ARBA" id="ARBA00004370"/>
    </source>
</evidence>
<feature type="transmembrane region" description="Helical" evidence="8">
    <location>
        <begin position="7"/>
        <end position="27"/>
    </location>
</feature>
<dbReference type="GO" id="GO:0016020">
    <property type="term" value="C:membrane"/>
    <property type="evidence" value="ECO:0007669"/>
    <property type="project" value="UniProtKB-SubCell"/>
</dbReference>
<evidence type="ECO:0000259" key="9">
    <source>
        <dbReference type="PROSITE" id="PS51779"/>
    </source>
</evidence>
<evidence type="ECO:0000256" key="3">
    <source>
        <dbReference type="ARBA" id="ARBA00022618"/>
    </source>
</evidence>
<dbReference type="PROSITE" id="PS51779">
    <property type="entry name" value="POTRA"/>
    <property type="match status" value="1"/>
</dbReference>
<evidence type="ECO:0000313" key="10">
    <source>
        <dbReference type="EMBL" id="CAB4539055.1"/>
    </source>
</evidence>
<gene>
    <name evidence="10" type="ORF">UFOPK1399_00943</name>
</gene>
<evidence type="ECO:0000256" key="2">
    <source>
        <dbReference type="ARBA" id="ARBA00022475"/>
    </source>
</evidence>
<keyword evidence="3" id="KW-0132">Cell division</keyword>
<dbReference type="GO" id="GO:0051301">
    <property type="term" value="P:cell division"/>
    <property type="evidence" value="ECO:0007669"/>
    <property type="project" value="UniProtKB-KW"/>
</dbReference>
<keyword evidence="2" id="KW-1003">Cell membrane</keyword>
<evidence type="ECO:0000256" key="7">
    <source>
        <dbReference type="ARBA" id="ARBA00023306"/>
    </source>
</evidence>
<reference evidence="10" key="1">
    <citation type="submission" date="2020-05" db="EMBL/GenBank/DDBJ databases">
        <authorList>
            <person name="Chiriac C."/>
            <person name="Salcher M."/>
            <person name="Ghai R."/>
            <person name="Kavagutti S V."/>
        </authorList>
    </citation>
    <scope>NUCLEOTIDE SEQUENCE</scope>
</reference>
<evidence type="ECO:0000256" key="8">
    <source>
        <dbReference type="SAM" id="Phobius"/>
    </source>
</evidence>
<dbReference type="AlphaFoldDB" id="A0A6J6BJW0"/>
<accession>A0A6J6BJW0</accession>
<proteinExistence type="predicted"/>
<dbReference type="EMBL" id="CAEZSD010000132">
    <property type="protein sequence ID" value="CAB4539055.1"/>
    <property type="molecule type" value="Genomic_DNA"/>
</dbReference>
<evidence type="ECO:0000256" key="5">
    <source>
        <dbReference type="ARBA" id="ARBA00022989"/>
    </source>
</evidence>
<feature type="domain" description="POTRA" evidence="9">
    <location>
        <begin position="31"/>
        <end position="101"/>
    </location>
</feature>
<evidence type="ECO:0000256" key="4">
    <source>
        <dbReference type="ARBA" id="ARBA00022692"/>
    </source>
</evidence>
<comment type="subcellular location">
    <subcellularLocation>
        <location evidence="1">Membrane</location>
    </subcellularLocation>
</comment>
<keyword evidence="6 8" id="KW-0472">Membrane</keyword>
<evidence type="ECO:0000256" key="6">
    <source>
        <dbReference type="ARBA" id="ARBA00023136"/>
    </source>
</evidence>
<dbReference type="Pfam" id="PF03799">
    <property type="entry name" value="FtsQ_DivIB_C"/>
    <property type="match status" value="1"/>
</dbReference>